<dbReference type="STRING" id="128403.WA1_26745"/>
<evidence type="ECO:0000313" key="2">
    <source>
        <dbReference type="Proteomes" id="UP000076925"/>
    </source>
</evidence>
<dbReference type="Proteomes" id="UP000076925">
    <property type="component" value="Unassembled WGS sequence"/>
</dbReference>
<protein>
    <submittedName>
        <fullName evidence="1">Uncharacterized protein</fullName>
    </submittedName>
</protein>
<name>A0A139X6Z5_9CYAN</name>
<evidence type="ECO:0000313" key="1">
    <source>
        <dbReference type="EMBL" id="KYC40413.1"/>
    </source>
</evidence>
<proteinExistence type="predicted"/>
<comment type="caution">
    <text evidence="1">The sequence shown here is derived from an EMBL/GenBank/DDBJ whole genome shotgun (WGS) entry which is preliminary data.</text>
</comment>
<dbReference type="EMBL" id="ANNX02000029">
    <property type="protein sequence ID" value="KYC40413.1"/>
    <property type="molecule type" value="Genomic_DNA"/>
</dbReference>
<sequence length="87" mass="9360">MSGCKMNCIVSLGAIFGISNLALTPPGIVGSGVRSPGVFAPETSRKVKVCSMFIFGETAVKTAIDETKKFKYASFDYPFTKIVSMRK</sequence>
<keyword evidence="2" id="KW-1185">Reference proteome</keyword>
<organism evidence="1 2">
    <name type="scientific">Scytonema hofmannii PCC 7110</name>
    <dbReference type="NCBI Taxonomy" id="128403"/>
    <lineage>
        <taxon>Bacteria</taxon>
        <taxon>Bacillati</taxon>
        <taxon>Cyanobacteriota</taxon>
        <taxon>Cyanophyceae</taxon>
        <taxon>Nostocales</taxon>
        <taxon>Scytonemataceae</taxon>
        <taxon>Scytonema</taxon>
    </lineage>
</organism>
<dbReference type="AlphaFoldDB" id="A0A139X6Z5"/>
<gene>
    <name evidence="1" type="ORF">WA1_26745</name>
</gene>
<accession>A0A139X6Z5</accession>
<reference evidence="1 2" key="1">
    <citation type="journal article" date="2013" name="Genome Biol. Evol.">
        <title>Genomes of Stigonematalean cyanobacteria (subsection V) and the evolution of oxygenic photosynthesis from prokaryotes to plastids.</title>
        <authorList>
            <person name="Dagan T."/>
            <person name="Roettger M."/>
            <person name="Stucken K."/>
            <person name="Landan G."/>
            <person name="Koch R."/>
            <person name="Major P."/>
            <person name="Gould S.B."/>
            <person name="Goremykin V.V."/>
            <person name="Rippka R."/>
            <person name="Tandeau de Marsac N."/>
            <person name="Gugger M."/>
            <person name="Lockhart P.J."/>
            <person name="Allen J.F."/>
            <person name="Brune I."/>
            <person name="Maus I."/>
            <person name="Puhler A."/>
            <person name="Martin W.F."/>
        </authorList>
    </citation>
    <scope>NUCLEOTIDE SEQUENCE [LARGE SCALE GENOMIC DNA]</scope>
    <source>
        <strain evidence="1 2">PCC 7110</strain>
    </source>
</reference>